<feature type="signal peptide" evidence="1">
    <location>
        <begin position="1"/>
        <end position="31"/>
    </location>
</feature>
<keyword evidence="2" id="KW-0645">Protease</keyword>
<organism evidence="2">
    <name type="scientific">Moorella thermoacetica Y72</name>
    <dbReference type="NCBI Taxonomy" id="1325331"/>
    <lineage>
        <taxon>Bacteria</taxon>
        <taxon>Bacillati</taxon>
        <taxon>Bacillota</taxon>
        <taxon>Clostridia</taxon>
        <taxon>Neomoorellales</taxon>
        <taxon>Neomoorellaceae</taxon>
        <taxon>Neomoorella</taxon>
    </lineage>
</organism>
<dbReference type="AlphaFoldDB" id="A0A0S6U8X3"/>
<dbReference type="EMBL" id="DF238840">
    <property type="protein sequence ID" value="GAF25575.1"/>
    <property type="molecule type" value="Genomic_DNA"/>
</dbReference>
<protein>
    <submittedName>
        <fullName evidence="2">Trypsin-like serine proteases, typically periplasmic, contain C-terminal PDZ domain</fullName>
    </submittedName>
</protein>
<dbReference type="GO" id="GO:0008233">
    <property type="term" value="F:peptidase activity"/>
    <property type="evidence" value="ECO:0007669"/>
    <property type="project" value="UniProtKB-KW"/>
</dbReference>
<dbReference type="Proteomes" id="UP000063718">
    <property type="component" value="Unassembled WGS sequence"/>
</dbReference>
<dbReference type="RefSeq" id="WP_025773511.1">
    <property type="nucleotide sequence ID" value="NZ_DF238840.1"/>
</dbReference>
<feature type="chain" id="PRO_5006630451" evidence="1">
    <location>
        <begin position="32"/>
        <end position="268"/>
    </location>
</feature>
<keyword evidence="1" id="KW-0732">Signal</keyword>
<dbReference type="GO" id="GO:0006508">
    <property type="term" value="P:proteolysis"/>
    <property type="evidence" value="ECO:0007669"/>
    <property type="project" value="UniProtKB-KW"/>
</dbReference>
<sequence>MLKTRKKWISILLTLAMLVGLMVPLAAPASAADNYTALTAPNVNDDSVATLGTIFAKFTAGQLKQGDSVIFRLPDNFEFRQALTSKDKMTEAQWNTESVSGNVYYYGIKDANNIQIPETYSSDPNGLYGAKLDISVLDDNEIQVTITDASNANLSSDDAVFYLNLGAVYVESGFDGDINVAIDAPANSGFSSASVPVGRVTGGTVSIAVTNVDTFSNDHFVTLRIKEDTAGALSDENDSIKLKLPSGFEWGTLGDASKTDSSPIKTLW</sequence>
<name>A0A0S6U8X3_NEOTH</name>
<reference evidence="2" key="1">
    <citation type="journal article" date="2014" name="Gene">
        <title>Genome-guided analysis of transformation efficiency and carbon dioxide assimilation by Moorella thermoacetica Y72.</title>
        <authorList>
            <person name="Tsukahara K."/>
            <person name="Kita A."/>
            <person name="Nakashimada Y."/>
            <person name="Hoshino T."/>
            <person name="Murakami K."/>
        </authorList>
    </citation>
    <scope>NUCLEOTIDE SEQUENCE [LARGE SCALE GENOMIC DNA]</scope>
    <source>
        <strain evidence="2">Y72</strain>
    </source>
</reference>
<evidence type="ECO:0000256" key="1">
    <source>
        <dbReference type="SAM" id="SignalP"/>
    </source>
</evidence>
<proteinExistence type="predicted"/>
<gene>
    <name evidence="2" type="ORF">MTY_0910</name>
</gene>
<evidence type="ECO:0000313" key="2">
    <source>
        <dbReference type="EMBL" id="GAF25575.1"/>
    </source>
</evidence>
<accession>A0A0S6U8X3</accession>
<keyword evidence="2" id="KW-0378">Hydrolase</keyword>